<dbReference type="InterPro" id="IPR036291">
    <property type="entry name" value="NAD(P)-bd_dom_sf"/>
</dbReference>
<protein>
    <recommendedName>
        <fullName evidence="3 7">L-lactate dehydrogenase</fullName>
        <shortName evidence="7">L-LDH</shortName>
        <ecNumber evidence="3 7">1.1.1.27</ecNumber>
    </recommendedName>
</protein>
<dbReference type="EC" id="1.1.1.27" evidence="3 7"/>
<keyword evidence="7" id="KW-0597">Phosphoprotein</keyword>
<evidence type="ECO:0000313" key="12">
    <source>
        <dbReference type="EMBL" id="RKD33473.1"/>
    </source>
</evidence>
<comment type="activity regulation">
    <text evidence="7">Allosterically activated by fructose 1,6-bisphosphate (FBP).</text>
</comment>
<comment type="similarity">
    <text evidence="2 7">Belongs to the LDH/MDH superfamily. LDH family.</text>
</comment>
<dbReference type="EMBL" id="MCIB01000006">
    <property type="protein sequence ID" value="RKD33473.1"/>
    <property type="molecule type" value="Genomic_DNA"/>
</dbReference>
<feature type="binding site" evidence="7">
    <location>
        <position position="91"/>
    </location>
    <ligand>
        <name>substrate</name>
    </ligand>
</feature>
<keyword evidence="4 7" id="KW-0560">Oxidoreductase</keyword>
<feature type="binding site" evidence="7">
    <location>
        <position position="156"/>
    </location>
    <ligand>
        <name>beta-D-fructose 1,6-bisphosphate</name>
        <dbReference type="ChEBI" id="CHEBI:32966"/>
        <note>allosteric activator</note>
    </ligand>
</feature>
<dbReference type="PANTHER" id="PTHR43128:SF16">
    <property type="entry name" value="L-LACTATE DEHYDROGENASE"/>
    <property type="match status" value="1"/>
</dbReference>
<dbReference type="PANTHER" id="PTHR43128">
    <property type="entry name" value="L-2-HYDROXYCARBOXYLATE DEHYDROGENASE (NAD(P)(+))"/>
    <property type="match status" value="1"/>
</dbReference>
<feature type="active site" description="Proton acceptor" evidence="7 8">
    <location>
        <position position="178"/>
    </location>
</feature>
<feature type="modified residue" description="Phosphotyrosine" evidence="7">
    <location>
        <position position="224"/>
    </location>
</feature>
<dbReference type="SUPFAM" id="SSF51735">
    <property type="entry name" value="NAD(P)-binding Rossmann-fold domains"/>
    <property type="match status" value="1"/>
</dbReference>
<dbReference type="RefSeq" id="WP_183108729.1">
    <property type="nucleotide sequence ID" value="NZ_MCIB01000006.1"/>
</dbReference>
<dbReference type="NCBIfam" id="NF000824">
    <property type="entry name" value="PRK00066.1"/>
    <property type="match status" value="1"/>
</dbReference>
<dbReference type="GO" id="GO:0004459">
    <property type="term" value="F:L-lactate dehydrogenase (NAD+) activity"/>
    <property type="evidence" value="ECO:0007669"/>
    <property type="project" value="UniProtKB-UniRule"/>
</dbReference>
<keyword evidence="5 7" id="KW-0520">NAD</keyword>
<feature type="binding site" evidence="7">
    <location>
        <position position="233"/>
    </location>
    <ligand>
        <name>substrate</name>
    </ligand>
</feature>
<evidence type="ECO:0000256" key="7">
    <source>
        <dbReference type="HAMAP-Rule" id="MF_00488"/>
    </source>
</evidence>
<dbReference type="GO" id="GO:0006089">
    <property type="term" value="P:lactate metabolic process"/>
    <property type="evidence" value="ECO:0007669"/>
    <property type="project" value="TreeGrafter"/>
</dbReference>
<dbReference type="NCBIfam" id="TIGR01771">
    <property type="entry name" value="L-LDH-NAD"/>
    <property type="match status" value="1"/>
</dbReference>
<feature type="binding site" evidence="7">
    <location>
        <position position="146"/>
    </location>
    <ligand>
        <name>NAD(+)</name>
        <dbReference type="ChEBI" id="CHEBI:57540"/>
    </ligand>
</feature>
<feature type="domain" description="Lactate/malate dehydrogenase N-terminal" evidence="10">
    <location>
        <begin position="8"/>
        <end position="145"/>
    </location>
</feature>
<dbReference type="SUPFAM" id="SSF56327">
    <property type="entry name" value="LDH C-terminal domain-like"/>
    <property type="match status" value="1"/>
</dbReference>
<feature type="binding site" evidence="7">
    <location>
        <begin position="151"/>
        <end position="154"/>
    </location>
    <ligand>
        <name>substrate</name>
    </ligand>
</feature>
<dbReference type="InterPro" id="IPR015955">
    <property type="entry name" value="Lactate_DH/Glyco_Ohase_4_C"/>
</dbReference>
<feature type="binding site" evidence="7">
    <location>
        <begin position="121"/>
        <end position="123"/>
    </location>
    <ligand>
        <name>NAD(+)</name>
        <dbReference type="ChEBI" id="CHEBI:57540"/>
    </ligand>
</feature>
<comment type="caution">
    <text evidence="7">Lacks conserved residue(s) required for the propagation of feature annotation.</text>
</comment>
<feature type="binding site" evidence="7">
    <location>
        <position position="43"/>
    </location>
    <ligand>
        <name>NAD(+)</name>
        <dbReference type="ChEBI" id="CHEBI:57540"/>
    </ligand>
</feature>
<dbReference type="Gene3D" id="3.40.50.720">
    <property type="entry name" value="NAD(P)-binding Rossmann-like Domain"/>
    <property type="match status" value="1"/>
</dbReference>
<comment type="pathway">
    <text evidence="1 7">Fermentation; pyruvate fermentation to lactate; (S)-lactate from pyruvate: step 1/1.</text>
</comment>
<feature type="binding site" evidence="7 9">
    <location>
        <position position="38"/>
    </location>
    <ligand>
        <name>NAD(+)</name>
        <dbReference type="ChEBI" id="CHEBI:57540"/>
    </ligand>
</feature>
<comment type="catalytic activity">
    <reaction evidence="6 7">
        <text>(S)-lactate + NAD(+) = pyruvate + NADH + H(+)</text>
        <dbReference type="Rhea" id="RHEA:23444"/>
        <dbReference type="ChEBI" id="CHEBI:15361"/>
        <dbReference type="ChEBI" id="CHEBI:15378"/>
        <dbReference type="ChEBI" id="CHEBI:16651"/>
        <dbReference type="ChEBI" id="CHEBI:57540"/>
        <dbReference type="ChEBI" id="CHEBI:57945"/>
        <dbReference type="EC" id="1.1.1.27"/>
    </reaction>
</comment>
<evidence type="ECO:0000256" key="3">
    <source>
        <dbReference type="ARBA" id="ARBA00012967"/>
    </source>
</evidence>
<evidence type="ECO:0000313" key="13">
    <source>
        <dbReference type="Proteomes" id="UP000284177"/>
    </source>
</evidence>
<feature type="binding site" evidence="9">
    <location>
        <begin position="13"/>
        <end position="18"/>
    </location>
    <ligand>
        <name>NAD(+)</name>
        <dbReference type="ChEBI" id="CHEBI:57540"/>
    </ligand>
</feature>
<keyword evidence="7" id="KW-0021">Allosteric enzyme</keyword>
<feature type="binding site" evidence="7">
    <location>
        <begin position="123"/>
        <end position="126"/>
    </location>
    <ligand>
        <name>substrate</name>
    </ligand>
</feature>
<evidence type="ECO:0000256" key="4">
    <source>
        <dbReference type="ARBA" id="ARBA00023002"/>
    </source>
</evidence>
<dbReference type="InterPro" id="IPR001236">
    <property type="entry name" value="Lactate/malate_DH_N"/>
</dbReference>
<evidence type="ECO:0000256" key="1">
    <source>
        <dbReference type="ARBA" id="ARBA00004843"/>
    </source>
</evidence>
<feature type="binding site" evidence="7">
    <location>
        <position position="104"/>
    </location>
    <ligand>
        <name>NAD(+)</name>
        <dbReference type="ChEBI" id="CHEBI:57540"/>
    </ligand>
</feature>
<dbReference type="PROSITE" id="PS00064">
    <property type="entry name" value="L_LDH"/>
    <property type="match status" value="1"/>
</dbReference>
<feature type="binding site" evidence="7">
    <location>
        <position position="17"/>
    </location>
    <ligand>
        <name>NAD(+)</name>
        <dbReference type="ChEBI" id="CHEBI:57540"/>
    </ligand>
</feature>
<evidence type="ECO:0000256" key="2">
    <source>
        <dbReference type="ARBA" id="ARBA00006054"/>
    </source>
</evidence>
<dbReference type="AlphaFoldDB" id="A0A419T7S3"/>
<evidence type="ECO:0000256" key="5">
    <source>
        <dbReference type="ARBA" id="ARBA00023027"/>
    </source>
</evidence>
<sequence>MIREPKNKVVIIGTGYVGSTTAFTLMHSGLVSEMILIDKNKDKAEGEVMDLNHCLSFVKPMSIRVGNYSDCIDADIIIIAAGPSIKPGETRLDLADRNSKLIESIMKKITAYTYEPIIIIATNPVDILTYVAAKSVNYNKNKVIGSGTVLDSSRFRYLISKHCNIDTRNVHGYIIGEHGDSEVAVWSRTNIAGMNIDKYCERCNDTCGLKDKNRIFEEVRDAGYEILKRKDATYYGVSLAIRRITEAILRNENSILTVSSLLTGEYNLYDVSLSVPSIVNSNGIDKILEIPLSKRESELLKKSAKKLQDIIRKINYVTV</sequence>
<dbReference type="Proteomes" id="UP000284177">
    <property type="component" value="Unassembled WGS sequence"/>
</dbReference>
<reference evidence="12 13" key="1">
    <citation type="submission" date="2016-08" db="EMBL/GenBank/DDBJ databases">
        <title>Novel Firmicutes and Novel Genomes.</title>
        <authorList>
            <person name="Poppleton D.I."/>
            <person name="Gribaldo S."/>
        </authorList>
    </citation>
    <scope>NUCLEOTIDE SEQUENCE [LARGE SCALE GENOMIC DNA]</scope>
    <source>
        <strain evidence="12 13">CTT3</strain>
    </source>
</reference>
<name>A0A419T7S3_9FIRM</name>
<organism evidence="12 13">
    <name type="scientific">Thermohalobacter berrensis</name>
    <dbReference type="NCBI Taxonomy" id="99594"/>
    <lineage>
        <taxon>Bacteria</taxon>
        <taxon>Bacillati</taxon>
        <taxon>Bacillota</taxon>
        <taxon>Tissierellia</taxon>
        <taxon>Tissierellales</taxon>
        <taxon>Thermohalobacteraceae</taxon>
        <taxon>Thermohalobacter</taxon>
    </lineage>
</organism>
<feature type="binding site" evidence="7">
    <location>
        <position position="171"/>
    </location>
    <ligand>
        <name>beta-D-fructose 1,6-bisphosphate</name>
        <dbReference type="ChEBI" id="CHEBI:32966"/>
        <note>allosteric activator</note>
    </ligand>
</feature>
<evidence type="ECO:0000256" key="9">
    <source>
        <dbReference type="PIRSR" id="PIRSR000102-3"/>
    </source>
</evidence>
<dbReference type="InterPro" id="IPR018177">
    <property type="entry name" value="L-lactate_DH_AS"/>
</dbReference>
<evidence type="ECO:0000256" key="6">
    <source>
        <dbReference type="ARBA" id="ARBA00049258"/>
    </source>
</evidence>
<feature type="binding site" evidence="9">
    <location>
        <position position="98"/>
    </location>
    <ligand>
        <name>NAD(+)</name>
        <dbReference type="ChEBI" id="CHEBI:57540"/>
    </ligand>
</feature>
<dbReference type="Gene3D" id="3.90.110.10">
    <property type="entry name" value="Lactate dehydrogenase/glycoside hydrolase, family 4, C-terminal"/>
    <property type="match status" value="1"/>
</dbReference>
<dbReference type="InterPro" id="IPR011304">
    <property type="entry name" value="L-lactate_DH"/>
</dbReference>
<dbReference type="Pfam" id="PF02866">
    <property type="entry name" value="Ldh_1_C"/>
    <property type="match status" value="1"/>
</dbReference>
<gene>
    <name evidence="7" type="primary">ldh</name>
    <name evidence="12" type="ORF">BET03_09485</name>
</gene>
<comment type="subunit">
    <text evidence="7">Homotetramer.</text>
</comment>
<feature type="domain" description="Lactate/malate dehydrogenase C-terminal" evidence="11">
    <location>
        <begin position="148"/>
        <end position="314"/>
    </location>
</feature>
<evidence type="ECO:0000259" key="10">
    <source>
        <dbReference type="Pfam" id="PF00056"/>
    </source>
</evidence>
<comment type="subcellular location">
    <subcellularLocation>
        <location evidence="7">Cytoplasm</location>
    </subcellularLocation>
</comment>
<dbReference type="InterPro" id="IPR022383">
    <property type="entry name" value="Lactate/malate_DH_C"/>
</dbReference>
<dbReference type="GO" id="GO:0006096">
    <property type="term" value="P:glycolytic process"/>
    <property type="evidence" value="ECO:0007669"/>
    <property type="project" value="UniProtKB-UniRule"/>
</dbReference>
<dbReference type="Pfam" id="PF00056">
    <property type="entry name" value="Ldh_1_N"/>
    <property type="match status" value="1"/>
</dbReference>
<dbReference type="CDD" id="cd05292">
    <property type="entry name" value="LDH_2"/>
    <property type="match status" value="1"/>
</dbReference>
<evidence type="ECO:0000259" key="11">
    <source>
        <dbReference type="Pfam" id="PF02866"/>
    </source>
</evidence>
<comment type="caution">
    <text evidence="12">The sequence shown here is derived from an EMBL/GenBank/DDBJ whole genome shotgun (WGS) entry which is preliminary data.</text>
</comment>
<accession>A0A419T7S3</accession>
<evidence type="ECO:0000256" key="8">
    <source>
        <dbReference type="PIRSR" id="PIRSR000102-1"/>
    </source>
</evidence>
<dbReference type="InterPro" id="IPR001557">
    <property type="entry name" value="L-lactate/malate_DH"/>
</dbReference>
<dbReference type="GO" id="GO:0005737">
    <property type="term" value="C:cytoplasm"/>
    <property type="evidence" value="ECO:0007669"/>
    <property type="project" value="UniProtKB-SubCell"/>
</dbReference>
<dbReference type="PIRSF" id="PIRSF000102">
    <property type="entry name" value="Lac_mal_DH"/>
    <property type="match status" value="1"/>
</dbReference>
<proteinExistence type="inferred from homology"/>
<dbReference type="UniPathway" id="UPA00554">
    <property type="reaction ID" value="UER00611"/>
</dbReference>
<keyword evidence="7" id="KW-0963">Cytoplasm</keyword>
<dbReference type="HAMAP" id="MF_00488">
    <property type="entry name" value="Lactate_dehydrog"/>
    <property type="match status" value="1"/>
</dbReference>
<feature type="binding site" evidence="7">
    <location>
        <position position="68"/>
    </location>
    <ligand>
        <name>NAD(+)</name>
        <dbReference type="ChEBI" id="CHEBI:57540"/>
    </ligand>
</feature>
<keyword evidence="13" id="KW-1185">Reference proteome</keyword>
<dbReference type="PRINTS" id="PR00086">
    <property type="entry name" value="LLDHDRGNASE"/>
</dbReference>
<comment type="function">
    <text evidence="7">Catalyzes the conversion of lactate to pyruvate.</text>
</comment>